<reference evidence="1" key="2">
    <citation type="submission" date="2012-06" db="EMBL/GenBank/DDBJ databases">
        <authorList>
            <person name="Yu Y."/>
            <person name="Currie J."/>
            <person name="Lomeli R."/>
            <person name="Angelova A."/>
            <person name="Collura K."/>
            <person name="Wissotski M."/>
            <person name="Campos D."/>
            <person name="Kudrna D."/>
            <person name="Golser W."/>
            <person name="Ashely E."/>
            <person name="Descour A."/>
            <person name="Fernandes J."/>
            <person name="Soderlund C."/>
            <person name="Walbot V."/>
        </authorList>
    </citation>
    <scope>NUCLEOTIDE SEQUENCE</scope>
    <source>
        <strain evidence="1">B73</strain>
    </source>
</reference>
<accession>C0P879</accession>
<protein>
    <submittedName>
        <fullName evidence="1">Uncharacterized protein</fullName>
    </submittedName>
</protein>
<evidence type="ECO:0000313" key="1">
    <source>
        <dbReference type="EMBL" id="ACN29195.1"/>
    </source>
</evidence>
<dbReference type="AlphaFoldDB" id="C0P879"/>
<proteinExistence type="evidence at transcript level"/>
<name>C0P879_MAIZE</name>
<organism evidence="1">
    <name type="scientific">Zea mays</name>
    <name type="common">Maize</name>
    <dbReference type="NCBI Taxonomy" id="4577"/>
    <lineage>
        <taxon>Eukaryota</taxon>
        <taxon>Viridiplantae</taxon>
        <taxon>Streptophyta</taxon>
        <taxon>Embryophyta</taxon>
        <taxon>Tracheophyta</taxon>
        <taxon>Spermatophyta</taxon>
        <taxon>Magnoliopsida</taxon>
        <taxon>Liliopsida</taxon>
        <taxon>Poales</taxon>
        <taxon>Poaceae</taxon>
        <taxon>PACMAD clade</taxon>
        <taxon>Panicoideae</taxon>
        <taxon>Andropogonodae</taxon>
        <taxon>Andropogoneae</taxon>
        <taxon>Tripsacinae</taxon>
        <taxon>Zea</taxon>
    </lineage>
</organism>
<sequence>MSCGARESKIFSASDGVVTSAMIVLRAILAVSRCWSFPFINLSQSLLVISTTLSSPTFLTSGAKHLTAKPETSPEASSSC</sequence>
<reference evidence="1" key="1">
    <citation type="journal article" date="2009" name="PLoS Genet.">
        <title>Sequencing, mapping, and analysis of 27,455 maize full-length cDNAs.</title>
        <authorList>
            <person name="Soderlund C."/>
            <person name="Descour A."/>
            <person name="Kudrna D."/>
            <person name="Bomhoff M."/>
            <person name="Boyd L."/>
            <person name="Currie J."/>
            <person name="Angelova A."/>
            <person name="Collura K."/>
            <person name="Wissotski M."/>
            <person name="Ashley E."/>
            <person name="Morrow D."/>
            <person name="Fernandes J."/>
            <person name="Walbot V."/>
            <person name="Yu Y."/>
        </authorList>
    </citation>
    <scope>NUCLEOTIDE SEQUENCE</scope>
    <source>
        <strain evidence="1">B73</strain>
    </source>
</reference>
<dbReference type="EMBL" id="BT064498">
    <property type="protein sequence ID" value="ACN29195.1"/>
    <property type="molecule type" value="mRNA"/>
</dbReference>